<comment type="similarity">
    <text evidence="1 4">Belongs to the bacterial histone-like protein family.</text>
</comment>
<sequence>MNRKDIEKITAARLGVPVTTVEPFVQAFLETVSDCLMYGHHVTIQRFGSFRRWEQTSRPVRNPRTGEPCMLEPRTSVKFNPGKTLFEKMNTDLVDKQQE</sequence>
<name>B7B7U9_9BACT</name>
<reference evidence="5 6" key="2">
    <citation type="submission" date="2008-10" db="EMBL/GenBank/DDBJ databases">
        <authorList>
            <person name="Fulton L."/>
            <person name="Clifton S."/>
            <person name="Fulton B."/>
            <person name="Xu J."/>
            <person name="Minx P."/>
            <person name="Pepin K.H."/>
            <person name="Johnson M."/>
            <person name="Bhonagiri V."/>
            <person name="Nash W.E."/>
            <person name="Mardis E.R."/>
            <person name="Wilson R.K."/>
        </authorList>
    </citation>
    <scope>NUCLEOTIDE SEQUENCE [LARGE SCALE GENOMIC DNA]</scope>
    <source>
        <strain evidence="5 6">DSM 18315</strain>
    </source>
</reference>
<evidence type="ECO:0000256" key="4">
    <source>
        <dbReference type="RuleBase" id="RU003939"/>
    </source>
</evidence>
<dbReference type="EMBL" id="ABYH01000084">
    <property type="protein sequence ID" value="EEC97490.1"/>
    <property type="molecule type" value="Genomic_DNA"/>
</dbReference>
<dbReference type="PANTHER" id="PTHR33175:SF3">
    <property type="entry name" value="DNA-BINDING PROTEIN HU-BETA"/>
    <property type="match status" value="1"/>
</dbReference>
<dbReference type="Proteomes" id="UP000005510">
    <property type="component" value="Unassembled WGS sequence"/>
</dbReference>
<accession>B7B7U9</accession>
<dbReference type="AlphaFoldDB" id="B7B7U9"/>
<gene>
    <name evidence="5" type="primary">hup</name>
    <name evidence="5" type="ORF">PRABACTJOHN_01099</name>
</gene>
<proteinExistence type="inferred from homology"/>
<dbReference type="PRINTS" id="PR01727">
    <property type="entry name" value="DNABINDINGHU"/>
</dbReference>
<dbReference type="InterPro" id="IPR000119">
    <property type="entry name" value="Hist_DNA-bd"/>
</dbReference>
<comment type="caution">
    <text evidence="5">The sequence shown here is derived from an EMBL/GenBank/DDBJ whole genome shotgun (WGS) entry which is preliminary data.</text>
</comment>
<evidence type="ECO:0000256" key="2">
    <source>
        <dbReference type="ARBA" id="ARBA00023067"/>
    </source>
</evidence>
<dbReference type="STRING" id="537006.PRABACTJOHN_01099"/>
<dbReference type="GeneID" id="93407321"/>
<dbReference type="SUPFAM" id="SSF47729">
    <property type="entry name" value="IHF-like DNA-binding proteins"/>
    <property type="match status" value="1"/>
</dbReference>
<evidence type="ECO:0000256" key="3">
    <source>
        <dbReference type="ARBA" id="ARBA00023125"/>
    </source>
</evidence>
<keyword evidence="3 5" id="KW-0238">DNA-binding</keyword>
<evidence type="ECO:0000313" key="5">
    <source>
        <dbReference type="EMBL" id="EEC97490.1"/>
    </source>
</evidence>
<dbReference type="SMART" id="SM00411">
    <property type="entry name" value="BHL"/>
    <property type="match status" value="1"/>
</dbReference>
<evidence type="ECO:0000256" key="1">
    <source>
        <dbReference type="ARBA" id="ARBA00010529"/>
    </source>
</evidence>
<dbReference type="CDD" id="cd13832">
    <property type="entry name" value="IHF"/>
    <property type="match status" value="1"/>
</dbReference>
<dbReference type="GO" id="GO:0003677">
    <property type="term" value="F:DNA binding"/>
    <property type="evidence" value="ECO:0007669"/>
    <property type="project" value="UniProtKB-KW"/>
</dbReference>
<dbReference type="Gene3D" id="4.10.520.10">
    <property type="entry name" value="IHF-like DNA-binding proteins"/>
    <property type="match status" value="1"/>
</dbReference>
<dbReference type="InterPro" id="IPR010992">
    <property type="entry name" value="IHF-like_DNA-bd_dom_sf"/>
</dbReference>
<protein>
    <submittedName>
        <fullName evidence="5">DNA-binding protein HU</fullName>
    </submittedName>
</protein>
<evidence type="ECO:0000313" key="6">
    <source>
        <dbReference type="Proteomes" id="UP000005510"/>
    </source>
</evidence>
<dbReference type="GO" id="GO:0030527">
    <property type="term" value="F:structural constituent of chromatin"/>
    <property type="evidence" value="ECO:0007669"/>
    <property type="project" value="InterPro"/>
</dbReference>
<dbReference type="GO" id="GO:0030261">
    <property type="term" value="P:chromosome condensation"/>
    <property type="evidence" value="ECO:0007669"/>
    <property type="project" value="UniProtKB-KW"/>
</dbReference>
<dbReference type="GO" id="GO:0005829">
    <property type="term" value="C:cytosol"/>
    <property type="evidence" value="ECO:0007669"/>
    <property type="project" value="TreeGrafter"/>
</dbReference>
<reference evidence="5 6" key="1">
    <citation type="submission" date="2008-10" db="EMBL/GenBank/DDBJ databases">
        <title>Draft genome sequence of Parabacteroides johnsonii (DSM 18315).</title>
        <authorList>
            <person name="Sudarsanam P."/>
            <person name="Ley R."/>
            <person name="Guruge J."/>
            <person name="Turnbaugh P.J."/>
            <person name="Mahowald M."/>
            <person name="Liep D."/>
            <person name="Gordon J."/>
        </authorList>
    </citation>
    <scope>NUCLEOTIDE SEQUENCE [LARGE SCALE GENOMIC DNA]</scope>
    <source>
        <strain evidence="5 6">DSM 18315</strain>
    </source>
</reference>
<organism evidence="5 6">
    <name type="scientific">Parabacteroides johnsonii DSM 18315</name>
    <dbReference type="NCBI Taxonomy" id="537006"/>
    <lineage>
        <taxon>Bacteria</taxon>
        <taxon>Pseudomonadati</taxon>
        <taxon>Bacteroidota</taxon>
        <taxon>Bacteroidia</taxon>
        <taxon>Bacteroidales</taxon>
        <taxon>Tannerellaceae</taxon>
        <taxon>Parabacteroides</taxon>
    </lineage>
</organism>
<dbReference type="PANTHER" id="PTHR33175">
    <property type="entry name" value="DNA-BINDING PROTEIN HU"/>
    <property type="match status" value="1"/>
</dbReference>
<dbReference type="HOGENOM" id="CLU_105066_3_3_10"/>
<keyword evidence="2" id="KW-0226">DNA condensation</keyword>
<dbReference type="RefSeq" id="WP_008147509.1">
    <property type="nucleotide sequence ID" value="NZ_CP102285.1"/>
</dbReference>
<dbReference type="Pfam" id="PF00216">
    <property type="entry name" value="Bac_DNA_binding"/>
    <property type="match status" value="1"/>
</dbReference>